<protein>
    <recommendedName>
        <fullName evidence="3">SGNH hydrolase-type esterase domain-containing protein</fullName>
    </recommendedName>
</protein>
<gene>
    <name evidence="1" type="ORF">MIZ03_3377</name>
</gene>
<reference evidence="1 2" key="1">
    <citation type="journal article" date="2021" name="Microbiol. Spectr.">
        <title>A Single Bacterium Capable of Oxidation and Reduction of Iron at Circumneutral pH.</title>
        <authorList>
            <person name="Kato S."/>
            <person name="Ohkuma M."/>
        </authorList>
    </citation>
    <scope>NUCLEOTIDE SEQUENCE [LARGE SCALE GENOMIC DNA]</scope>
    <source>
        <strain evidence="1 2">MIZ03</strain>
    </source>
</reference>
<dbReference type="Proteomes" id="UP000824366">
    <property type="component" value="Chromosome"/>
</dbReference>
<sequence length="197" mass="21474">MTEQRRTMVFSTFPSLLWRSLHQLGGRVWVVAWVVLGWPLVAVSSPLCSPDASGLPGAARTVNQSVYVLGDSISYGLSRAGLATRLSERFGSQVLISFDVGRSITAPGIQIKQSALQSVAQDHAFIAKADTVIVVLGTNQLETSFANSQQVLMWQLKALAPDARYFWVDIGATLANQVDGWNARNRVIYDNAAFLGY</sequence>
<dbReference type="InterPro" id="IPR036514">
    <property type="entry name" value="SGNH_hydro_sf"/>
</dbReference>
<dbReference type="RefSeq" id="WP_223904423.1">
    <property type="nucleotide sequence ID" value="NZ_AP024238.1"/>
</dbReference>
<organism evidence="1 2">
    <name type="scientific">Rhodoferax lithotrophicus</name>
    <dbReference type="NCBI Taxonomy" id="2798804"/>
    <lineage>
        <taxon>Bacteria</taxon>
        <taxon>Pseudomonadati</taxon>
        <taxon>Pseudomonadota</taxon>
        <taxon>Betaproteobacteria</taxon>
        <taxon>Burkholderiales</taxon>
        <taxon>Comamonadaceae</taxon>
        <taxon>Rhodoferax</taxon>
    </lineage>
</organism>
<evidence type="ECO:0000313" key="1">
    <source>
        <dbReference type="EMBL" id="BCO28471.1"/>
    </source>
</evidence>
<name>A0ABN6DCF8_9BURK</name>
<evidence type="ECO:0000313" key="2">
    <source>
        <dbReference type="Proteomes" id="UP000824366"/>
    </source>
</evidence>
<dbReference type="SUPFAM" id="SSF52266">
    <property type="entry name" value="SGNH hydrolase"/>
    <property type="match status" value="1"/>
</dbReference>
<accession>A0ABN6DCF8</accession>
<keyword evidence="2" id="KW-1185">Reference proteome</keyword>
<proteinExistence type="predicted"/>
<evidence type="ECO:0008006" key="3">
    <source>
        <dbReference type="Google" id="ProtNLM"/>
    </source>
</evidence>
<dbReference type="EMBL" id="AP024238">
    <property type="protein sequence ID" value="BCO28471.1"/>
    <property type="molecule type" value="Genomic_DNA"/>
</dbReference>
<dbReference type="Gene3D" id="3.40.50.1110">
    <property type="entry name" value="SGNH hydrolase"/>
    <property type="match status" value="1"/>
</dbReference>